<feature type="region of interest" description="Disordered" evidence="8">
    <location>
        <begin position="66"/>
        <end position="92"/>
    </location>
</feature>
<evidence type="ECO:0000259" key="9">
    <source>
        <dbReference type="PROSITE" id="PS50206"/>
    </source>
</evidence>
<dbReference type="PRINTS" id="PR00716">
    <property type="entry name" value="MPIPHPHTASE"/>
</dbReference>
<feature type="non-terminal residue" evidence="10">
    <location>
        <position position="1"/>
    </location>
</feature>
<keyword evidence="5 7" id="KW-0904">Protein phosphatase</keyword>
<proteinExistence type="inferred from homology"/>
<feature type="domain" description="Rhodanese" evidence="9">
    <location>
        <begin position="374"/>
        <end position="480"/>
    </location>
</feature>
<dbReference type="GO" id="GO:0004725">
    <property type="term" value="F:protein tyrosine phosphatase activity"/>
    <property type="evidence" value="ECO:0007669"/>
    <property type="project" value="UniProtKB-UniRule"/>
</dbReference>
<sequence>MDPKPSASHRRRLLLLSPASPASPAVVKALFQDELSPVSDLRLTMEQLGRGQRENLEQDLATKNALHRSASSDSTDSGLALDSPGPASSQDTMADTLRMPFRRIHSLPQSLLGSSPALKRNHSDSLDTDAFQPLERDENKENESFEFKKPTKPASRCFRDGRGAPGARLNSSPAQVLPMGETASGEQENCRAVFLQKHSLPSSESDDDDGFLELLDDQDLKNNEEMPSDVSSLWTAPLVMRRADNRAKRCRLFGSSSMSSIAGRTTQKRMERSQEENSPGKSKKRKSLPGTSEDSTVGGSALVCDRELVRRDVLLGTQPSTAEIESILDSDQRDLIGDFSKSYLFDTVDGKHQDLKYIDSEMIVSVLTGKFESFIKQCVIIDCRYPYEYEGGHIKGAINLHMEEEVENFLLKKPIQPSENKRVIVVFHCEFSSERGPRMCRFVREQDRLSNEYPNLHYPELYVLKGGYKDFFLRCQSFCEPQSYRPMHHQDFKEDLKRFRTKSRTWAGEKSKREMYSRLKKL</sequence>
<feature type="region of interest" description="Disordered" evidence="8">
    <location>
        <begin position="259"/>
        <end position="298"/>
    </location>
</feature>
<feature type="compositionally biased region" description="Basic and acidic residues" evidence="8">
    <location>
        <begin position="134"/>
        <end position="149"/>
    </location>
</feature>
<dbReference type="PANTHER" id="PTHR10828">
    <property type="entry name" value="M-PHASE INDUCER PHOSPHATASE DUAL SPECIFICITY PHOSPHATASE CDC25"/>
    <property type="match status" value="1"/>
</dbReference>
<gene>
    <name evidence="10" type="primary">Cdc25a</name>
    <name evidence="10" type="ORF">ORISOL_R11725</name>
</gene>
<dbReference type="SMART" id="SM00450">
    <property type="entry name" value="RHOD"/>
    <property type="match status" value="1"/>
</dbReference>
<dbReference type="Proteomes" id="UP000571324">
    <property type="component" value="Unassembled WGS sequence"/>
</dbReference>
<evidence type="ECO:0000256" key="3">
    <source>
        <dbReference type="ARBA" id="ARBA00022776"/>
    </source>
</evidence>
<dbReference type="InterPro" id="IPR001763">
    <property type="entry name" value="Rhodanese-like_dom"/>
</dbReference>
<dbReference type="EC" id="3.1.3.48" evidence="7"/>
<dbReference type="GO" id="GO:0005737">
    <property type="term" value="C:cytoplasm"/>
    <property type="evidence" value="ECO:0007669"/>
    <property type="project" value="TreeGrafter"/>
</dbReference>
<protein>
    <recommendedName>
        <fullName evidence="7">M-phase inducer phosphatase</fullName>
        <ecNumber evidence="7">3.1.3.48</ecNumber>
    </recommendedName>
</protein>
<evidence type="ECO:0000313" key="11">
    <source>
        <dbReference type="Proteomes" id="UP000571324"/>
    </source>
</evidence>
<feature type="region of interest" description="Disordered" evidence="8">
    <location>
        <begin position="110"/>
        <end position="185"/>
    </location>
</feature>
<evidence type="ECO:0000313" key="10">
    <source>
        <dbReference type="EMBL" id="NWV28272.1"/>
    </source>
</evidence>
<comment type="similarity">
    <text evidence="1 7">Belongs to the MPI phosphatase family.</text>
</comment>
<keyword evidence="4 7" id="KW-0378">Hydrolase</keyword>
<reference evidence="10 11" key="1">
    <citation type="submission" date="2019-09" db="EMBL/GenBank/DDBJ databases">
        <title>Bird 10,000 Genomes (B10K) Project - Family phase.</title>
        <authorList>
            <person name="Zhang G."/>
        </authorList>
    </citation>
    <scope>NUCLEOTIDE SEQUENCE [LARGE SCALE GENOMIC DNA]</scope>
    <source>
        <strain evidence="10">B10K-DU-029-52</strain>
    </source>
</reference>
<comment type="function">
    <text evidence="7">Tyrosine protein phosphatase which functions as a dosage-dependent inducer of mitotic progression.</text>
</comment>
<evidence type="ECO:0000256" key="7">
    <source>
        <dbReference type="RuleBase" id="RU368028"/>
    </source>
</evidence>
<evidence type="ECO:0000256" key="8">
    <source>
        <dbReference type="SAM" id="MobiDB-lite"/>
    </source>
</evidence>
<feature type="compositionally biased region" description="Polar residues" evidence="8">
    <location>
        <begin position="289"/>
        <end position="298"/>
    </location>
</feature>
<dbReference type="PANTHER" id="PTHR10828:SF46">
    <property type="entry name" value="M-PHASE INDUCER PHOSPHATASE 1"/>
    <property type="match status" value="1"/>
</dbReference>
<dbReference type="CDD" id="cd01530">
    <property type="entry name" value="Cdc25"/>
    <property type="match status" value="1"/>
</dbReference>
<keyword evidence="3 7" id="KW-0498">Mitosis</keyword>
<organism evidence="10 11">
    <name type="scientific">Origma solitaria</name>
    <dbReference type="NCBI Taxonomy" id="720586"/>
    <lineage>
        <taxon>Eukaryota</taxon>
        <taxon>Metazoa</taxon>
        <taxon>Chordata</taxon>
        <taxon>Craniata</taxon>
        <taxon>Vertebrata</taxon>
        <taxon>Euteleostomi</taxon>
        <taxon>Archelosauria</taxon>
        <taxon>Archosauria</taxon>
        <taxon>Dinosauria</taxon>
        <taxon>Saurischia</taxon>
        <taxon>Theropoda</taxon>
        <taxon>Coelurosauria</taxon>
        <taxon>Aves</taxon>
        <taxon>Neognathae</taxon>
        <taxon>Neoaves</taxon>
        <taxon>Telluraves</taxon>
        <taxon>Australaves</taxon>
        <taxon>Passeriformes</taxon>
        <taxon>Meliphagoidea</taxon>
        <taxon>Acanthizidae</taxon>
        <taxon>Origma</taxon>
    </lineage>
</organism>
<dbReference type="GO" id="GO:0005634">
    <property type="term" value="C:nucleus"/>
    <property type="evidence" value="ECO:0007669"/>
    <property type="project" value="TreeGrafter"/>
</dbReference>
<dbReference type="GO" id="GO:0051301">
    <property type="term" value="P:cell division"/>
    <property type="evidence" value="ECO:0007669"/>
    <property type="project" value="UniProtKB-UniRule"/>
</dbReference>
<keyword evidence="11" id="KW-1185">Reference proteome</keyword>
<dbReference type="InterPro" id="IPR036873">
    <property type="entry name" value="Rhodanese-like_dom_sf"/>
</dbReference>
<evidence type="ECO:0000256" key="4">
    <source>
        <dbReference type="ARBA" id="ARBA00022801"/>
    </source>
</evidence>
<dbReference type="Pfam" id="PF00581">
    <property type="entry name" value="Rhodanese"/>
    <property type="match status" value="1"/>
</dbReference>
<dbReference type="Gene3D" id="3.40.250.10">
    <property type="entry name" value="Rhodanese-like domain"/>
    <property type="match status" value="1"/>
</dbReference>
<comment type="caution">
    <text evidence="10">The sequence shown here is derived from an EMBL/GenBank/DDBJ whole genome shotgun (WGS) entry which is preliminary data.</text>
</comment>
<evidence type="ECO:0000256" key="6">
    <source>
        <dbReference type="ARBA" id="ARBA00023306"/>
    </source>
</evidence>
<dbReference type="Pfam" id="PF06617">
    <property type="entry name" value="M-inducer_phosp"/>
    <property type="match status" value="1"/>
</dbReference>
<accession>A0A7K6DQX0</accession>
<evidence type="ECO:0000256" key="2">
    <source>
        <dbReference type="ARBA" id="ARBA00022618"/>
    </source>
</evidence>
<keyword evidence="2 7" id="KW-0132">Cell division</keyword>
<dbReference type="SUPFAM" id="SSF52821">
    <property type="entry name" value="Rhodanese/Cell cycle control phosphatase"/>
    <property type="match status" value="1"/>
</dbReference>
<evidence type="ECO:0000256" key="5">
    <source>
        <dbReference type="ARBA" id="ARBA00022912"/>
    </source>
</evidence>
<dbReference type="AlphaFoldDB" id="A0A7K6DQX0"/>
<name>A0A7K6DQX0_9PASS</name>
<dbReference type="FunFam" id="3.40.250.10:FF:000004">
    <property type="entry name" value="M-phase inducer phosphatase 1 isoform X1"/>
    <property type="match status" value="1"/>
</dbReference>
<dbReference type="PROSITE" id="PS50206">
    <property type="entry name" value="RHODANESE_3"/>
    <property type="match status" value="1"/>
</dbReference>
<dbReference type="InterPro" id="IPR000751">
    <property type="entry name" value="MPI_Phosphatase"/>
</dbReference>
<feature type="non-terminal residue" evidence="10">
    <location>
        <position position="522"/>
    </location>
</feature>
<dbReference type="GO" id="GO:0010971">
    <property type="term" value="P:positive regulation of G2/M transition of mitotic cell cycle"/>
    <property type="evidence" value="ECO:0007669"/>
    <property type="project" value="TreeGrafter"/>
</dbReference>
<dbReference type="EMBL" id="VZRL01006020">
    <property type="protein sequence ID" value="NWV28272.1"/>
    <property type="molecule type" value="Genomic_DNA"/>
</dbReference>
<dbReference type="OrthoDB" id="26523at2759"/>
<dbReference type="GO" id="GO:0000086">
    <property type="term" value="P:G2/M transition of mitotic cell cycle"/>
    <property type="evidence" value="ECO:0007669"/>
    <property type="project" value="TreeGrafter"/>
</dbReference>
<evidence type="ECO:0000256" key="1">
    <source>
        <dbReference type="ARBA" id="ARBA00011065"/>
    </source>
</evidence>
<dbReference type="GO" id="GO:0110032">
    <property type="term" value="P:positive regulation of G2/MI transition of meiotic cell cycle"/>
    <property type="evidence" value="ECO:0007669"/>
    <property type="project" value="TreeGrafter"/>
</dbReference>
<keyword evidence="6 7" id="KW-0131">Cell cycle</keyword>
<comment type="catalytic activity">
    <reaction evidence="7">
        <text>O-phospho-L-tyrosyl-[protein] + H2O = L-tyrosyl-[protein] + phosphate</text>
        <dbReference type="Rhea" id="RHEA:10684"/>
        <dbReference type="Rhea" id="RHEA-COMP:10136"/>
        <dbReference type="Rhea" id="RHEA-COMP:20101"/>
        <dbReference type="ChEBI" id="CHEBI:15377"/>
        <dbReference type="ChEBI" id="CHEBI:43474"/>
        <dbReference type="ChEBI" id="CHEBI:46858"/>
        <dbReference type="ChEBI" id="CHEBI:61978"/>
        <dbReference type="EC" id="3.1.3.48"/>
    </reaction>
</comment>